<dbReference type="SMART" id="SM01382">
    <property type="entry name" value="Ribosomal_L2_C"/>
    <property type="match status" value="1"/>
</dbReference>
<evidence type="ECO:0000256" key="2">
    <source>
        <dbReference type="ARBA" id="ARBA00005636"/>
    </source>
</evidence>
<dbReference type="NCBIfam" id="TIGR01171">
    <property type="entry name" value="rplB_bact"/>
    <property type="match status" value="1"/>
</dbReference>
<proteinExistence type="inferred from homology"/>
<evidence type="ECO:0000256" key="5">
    <source>
        <dbReference type="ARBA" id="ARBA00022980"/>
    </source>
</evidence>
<feature type="domain" description="Large ribosomal subunit protein uL2 RNA-binding" evidence="9">
    <location>
        <begin position="42"/>
        <end position="118"/>
    </location>
</feature>
<dbReference type="PANTHER" id="PTHR13691">
    <property type="entry name" value="RIBOSOMAL PROTEIN L2"/>
    <property type="match status" value="1"/>
</dbReference>
<dbReference type="InterPro" id="IPR002171">
    <property type="entry name" value="Ribosomal_uL2"/>
</dbReference>
<reference evidence="10" key="1">
    <citation type="journal article" date="2018" name="Mitochondrial DNA A DNA Mapp Seq Anal">
        <title>Comparative analysis of the mitochondrial genomes of six newly sequenced diatoms reveals group II introns in the barcoding region of cox1.</title>
        <authorList>
            <person name="Pogoda C.S."/>
            <person name="Keepers K.G."/>
            <person name="Hamsher S.E."/>
            <person name="Stepanek J.G."/>
            <person name="Kane N.C."/>
            <person name="Kociolek J.P."/>
        </authorList>
    </citation>
    <scope>NUCLEOTIDE SEQUENCE</scope>
</reference>
<evidence type="ECO:0000256" key="1">
    <source>
        <dbReference type="ARBA" id="ARBA00004229"/>
    </source>
</evidence>
<dbReference type="PIRSF" id="PIRSF002158">
    <property type="entry name" value="Ribosomal_L2"/>
    <property type="match status" value="1"/>
</dbReference>
<keyword evidence="3" id="KW-0150">Chloroplast</keyword>
<feature type="domain" description="Large ribosomal subunit protein uL2 C-terminal" evidence="8">
    <location>
        <begin position="124"/>
        <end position="252"/>
    </location>
</feature>
<sequence length="255" mass="28442">MILKFVKPTNSSQRNLILISNKSLFKYPLIKYNLIGLKNSTGRNNQGKITVFSKGGGKKQKYRKIDFTNHLKNKSIITSIEYDPNRSANIMSIFDCKFKKYYYKIAPIGQKIGDIIYNSNITNLFLGHTLNLNNIPIGTFIYNLAIKNTEKAKFARAAGSFGFLVEKNFKNCLIKLNSGKTKAALLNGYASLGIISNEFFCLKILAKAGRSRWLNKKPKVRGVAMNPVDHPHGGGEGKTSGGRPSVTPWGKPTKF</sequence>
<dbReference type="SMART" id="SM01383">
    <property type="entry name" value="Ribosomal_L2"/>
    <property type="match status" value="1"/>
</dbReference>
<comment type="subcellular location">
    <subcellularLocation>
        <location evidence="1">Plastid</location>
        <location evidence="1">Chloroplast</location>
    </subcellularLocation>
</comment>
<gene>
    <name evidence="10" type="primary">rpl2</name>
</gene>
<dbReference type="FunFam" id="4.10.950.10:FF:000001">
    <property type="entry name" value="50S ribosomal protein L2"/>
    <property type="match status" value="1"/>
</dbReference>
<dbReference type="GeneID" id="36937386"/>
<dbReference type="InterPro" id="IPR022666">
    <property type="entry name" value="Ribosomal_uL2_RNA-bd_dom"/>
</dbReference>
<evidence type="ECO:0000256" key="3">
    <source>
        <dbReference type="ARBA" id="ARBA00022528"/>
    </source>
</evidence>
<keyword evidence="6" id="KW-0687">Ribonucleoprotein</keyword>
<dbReference type="PANTHER" id="PTHR13691:SF5">
    <property type="entry name" value="LARGE RIBOSOMAL SUBUNIT PROTEIN UL2M"/>
    <property type="match status" value="1"/>
</dbReference>
<feature type="region of interest" description="Disordered" evidence="7">
    <location>
        <begin position="223"/>
        <end position="255"/>
    </location>
</feature>
<dbReference type="InterPro" id="IPR008991">
    <property type="entry name" value="Translation_prot_SH3-like_sf"/>
</dbReference>
<dbReference type="AlphaFoldDB" id="A0A3G1PWF1"/>
<accession>A0A3G1PWF1</accession>
<dbReference type="GO" id="GO:0016740">
    <property type="term" value="F:transferase activity"/>
    <property type="evidence" value="ECO:0007669"/>
    <property type="project" value="InterPro"/>
</dbReference>
<dbReference type="GO" id="GO:0009507">
    <property type="term" value="C:chloroplast"/>
    <property type="evidence" value="ECO:0007669"/>
    <property type="project" value="UniProtKB-SubCell"/>
</dbReference>
<dbReference type="EMBL" id="MF997421">
    <property type="protein sequence ID" value="AVR57561.1"/>
    <property type="molecule type" value="Genomic_DNA"/>
</dbReference>
<dbReference type="Gene3D" id="2.40.50.140">
    <property type="entry name" value="Nucleic acid-binding proteins"/>
    <property type="match status" value="1"/>
</dbReference>
<evidence type="ECO:0000259" key="9">
    <source>
        <dbReference type="SMART" id="SM01383"/>
    </source>
</evidence>
<evidence type="ECO:0000259" key="8">
    <source>
        <dbReference type="SMART" id="SM01382"/>
    </source>
</evidence>
<dbReference type="GO" id="GO:0015934">
    <property type="term" value="C:large ribosomal subunit"/>
    <property type="evidence" value="ECO:0007669"/>
    <property type="project" value="InterPro"/>
</dbReference>
<dbReference type="InterPro" id="IPR014726">
    <property type="entry name" value="Ribosomal_uL2_dom3"/>
</dbReference>
<comment type="similarity">
    <text evidence="2">Belongs to the universal ribosomal protein uL2 family.</text>
</comment>
<evidence type="ECO:0000256" key="6">
    <source>
        <dbReference type="ARBA" id="ARBA00023274"/>
    </source>
</evidence>
<dbReference type="PROSITE" id="PS00467">
    <property type="entry name" value="RIBOSOMAL_L2"/>
    <property type="match status" value="1"/>
</dbReference>
<dbReference type="InterPro" id="IPR012340">
    <property type="entry name" value="NA-bd_OB-fold"/>
</dbReference>
<name>A0A3G1PWF1_9STRA</name>
<dbReference type="GO" id="GO:0003723">
    <property type="term" value="F:RNA binding"/>
    <property type="evidence" value="ECO:0007669"/>
    <property type="project" value="InterPro"/>
</dbReference>
<organism evidence="10">
    <name type="scientific">Melosira undulata</name>
    <dbReference type="NCBI Taxonomy" id="2133757"/>
    <lineage>
        <taxon>Eukaryota</taxon>
        <taxon>Sar</taxon>
        <taxon>Stramenopiles</taxon>
        <taxon>Ochrophyta</taxon>
        <taxon>Bacillariophyta</taxon>
        <taxon>Coscinodiscophyceae</taxon>
        <taxon>Coscinodiscophycidae</taxon>
        <taxon>Melosirales</taxon>
        <taxon>Melosiraceae</taxon>
        <taxon>Melosira</taxon>
    </lineage>
</organism>
<dbReference type="Gene3D" id="4.10.950.10">
    <property type="entry name" value="Ribosomal protein L2, domain 3"/>
    <property type="match status" value="1"/>
</dbReference>
<dbReference type="Gene3D" id="2.30.30.30">
    <property type="match status" value="1"/>
</dbReference>
<dbReference type="SUPFAM" id="SSF50104">
    <property type="entry name" value="Translation proteins SH3-like domain"/>
    <property type="match status" value="1"/>
</dbReference>
<dbReference type="GO" id="GO:0002181">
    <property type="term" value="P:cytoplasmic translation"/>
    <property type="evidence" value="ECO:0007669"/>
    <property type="project" value="TreeGrafter"/>
</dbReference>
<geneLocation type="mitochondrion" evidence="10"/>
<evidence type="ECO:0000256" key="7">
    <source>
        <dbReference type="SAM" id="MobiDB-lite"/>
    </source>
</evidence>
<evidence type="ECO:0000256" key="4">
    <source>
        <dbReference type="ARBA" id="ARBA00022640"/>
    </source>
</evidence>
<dbReference type="InterPro" id="IPR014722">
    <property type="entry name" value="Rib_uL2_dom2"/>
</dbReference>
<protein>
    <submittedName>
        <fullName evidence="10">Ribosomal protein L2</fullName>
    </submittedName>
</protein>
<dbReference type="RefSeq" id="YP_009485497.1">
    <property type="nucleotide sequence ID" value="NC_037728.1"/>
</dbReference>
<keyword evidence="4" id="KW-0934">Plastid</keyword>
<dbReference type="InterPro" id="IPR022669">
    <property type="entry name" value="Ribosomal_uL2_C"/>
</dbReference>
<dbReference type="GO" id="GO:0003735">
    <property type="term" value="F:structural constituent of ribosome"/>
    <property type="evidence" value="ECO:0007669"/>
    <property type="project" value="InterPro"/>
</dbReference>
<dbReference type="InterPro" id="IPR022671">
    <property type="entry name" value="Ribosomal_uL2_CS"/>
</dbReference>
<dbReference type="InterPro" id="IPR005880">
    <property type="entry name" value="Ribosomal_uL2_bac/org-type"/>
</dbReference>
<dbReference type="Pfam" id="PF00181">
    <property type="entry name" value="Ribosomal_L2_N"/>
    <property type="match status" value="1"/>
</dbReference>
<evidence type="ECO:0000313" key="10">
    <source>
        <dbReference type="EMBL" id="AVR57561.1"/>
    </source>
</evidence>
<dbReference type="SUPFAM" id="SSF50249">
    <property type="entry name" value="Nucleic acid-binding proteins"/>
    <property type="match status" value="1"/>
</dbReference>
<dbReference type="Pfam" id="PF03947">
    <property type="entry name" value="Ribosomal_L2_C"/>
    <property type="match status" value="1"/>
</dbReference>
<keyword evidence="5 10" id="KW-0689">Ribosomal protein</keyword>
<keyword evidence="10" id="KW-0496">Mitochondrion</keyword>